<sequence>METGVNRSLHILEHMICFMQVGSSHTLLQKDAGWVVLSDKLGPIEKARMLVTQIRWEARVIDLQNGSDQRLLICQKPFRPYYKDYLSTNQASSSPLDFLECCLRRYDNARLKHGFVEVVEEVLLQCSRSSFLLKEY</sequence>
<keyword evidence="2" id="KW-1185">Reference proteome</keyword>
<proteinExistence type="predicted"/>
<name>A0AA88WX98_9ASTE</name>
<accession>A0AA88WX98</accession>
<organism evidence="1 2">
    <name type="scientific">Escallonia herrerae</name>
    <dbReference type="NCBI Taxonomy" id="1293975"/>
    <lineage>
        <taxon>Eukaryota</taxon>
        <taxon>Viridiplantae</taxon>
        <taxon>Streptophyta</taxon>
        <taxon>Embryophyta</taxon>
        <taxon>Tracheophyta</taxon>
        <taxon>Spermatophyta</taxon>
        <taxon>Magnoliopsida</taxon>
        <taxon>eudicotyledons</taxon>
        <taxon>Gunneridae</taxon>
        <taxon>Pentapetalae</taxon>
        <taxon>asterids</taxon>
        <taxon>campanulids</taxon>
        <taxon>Escalloniales</taxon>
        <taxon>Escalloniaceae</taxon>
        <taxon>Escallonia</taxon>
    </lineage>
</organism>
<dbReference type="EMBL" id="JAVXUP010000162">
    <property type="protein sequence ID" value="KAK3035928.1"/>
    <property type="molecule type" value="Genomic_DNA"/>
</dbReference>
<dbReference type="Proteomes" id="UP001188597">
    <property type="component" value="Unassembled WGS sequence"/>
</dbReference>
<gene>
    <name evidence="1" type="ORF">RJ639_031351</name>
</gene>
<protein>
    <submittedName>
        <fullName evidence="1">Uncharacterized protein</fullName>
    </submittedName>
</protein>
<comment type="caution">
    <text evidence="1">The sequence shown here is derived from an EMBL/GenBank/DDBJ whole genome shotgun (WGS) entry which is preliminary data.</text>
</comment>
<evidence type="ECO:0000313" key="2">
    <source>
        <dbReference type="Proteomes" id="UP001188597"/>
    </source>
</evidence>
<reference evidence="1" key="1">
    <citation type="submission" date="2022-12" db="EMBL/GenBank/DDBJ databases">
        <title>Draft genome assemblies for two species of Escallonia (Escalloniales).</title>
        <authorList>
            <person name="Chanderbali A."/>
            <person name="Dervinis C."/>
            <person name="Anghel I."/>
            <person name="Soltis D."/>
            <person name="Soltis P."/>
            <person name="Zapata F."/>
        </authorList>
    </citation>
    <scope>NUCLEOTIDE SEQUENCE</scope>
    <source>
        <strain evidence="1">UCBG64.0493</strain>
        <tissue evidence="1">Leaf</tissue>
    </source>
</reference>
<dbReference type="AlphaFoldDB" id="A0AA88WX98"/>
<evidence type="ECO:0000313" key="1">
    <source>
        <dbReference type="EMBL" id="KAK3035928.1"/>
    </source>
</evidence>